<organism evidence="8 9">
    <name type="scientific">Flavobacterium suaedae</name>
    <dbReference type="NCBI Taxonomy" id="1767027"/>
    <lineage>
        <taxon>Bacteria</taxon>
        <taxon>Pseudomonadati</taxon>
        <taxon>Bacteroidota</taxon>
        <taxon>Flavobacteriia</taxon>
        <taxon>Flavobacteriales</taxon>
        <taxon>Flavobacteriaceae</taxon>
        <taxon>Flavobacterium</taxon>
    </lineage>
</organism>
<gene>
    <name evidence="8" type="ORF">GCM10007424_06640</name>
</gene>
<keyword evidence="3" id="KW-0998">Cell outer membrane</keyword>
<dbReference type="InterPro" id="IPR037066">
    <property type="entry name" value="Plug_dom_sf"/>
</dbReference>
<dbReference type="PANTHER" id="PTHR40980">
    <property type="entry name" value="PLUG DOMAIN-CONTAINING PROTEIN"/>
    <property type="match status" value="1"/>
</dbReference>
<evidence type="ECO:0000256" key="5">
    <source>
        <dbReference type="SAM" id="SignalP"/>
    </source>
</evidence>
<dbReference type="Proteomes" id="UP000615760">
    <property type="component" value="Unassembled WGS sequence"/>
</dbReference>
<dbReference type="PANTHER" id="PTHR40980:SF5">
    <property type="entry name" value="TONB-DEPENDENT RECEPTOR"/>
    <property type="match status" value="1"/>
</dbReference>
<feature type="domain" description="TonB-dependent receptor-like beta-barrel" evidence="6">
    <location>
        <begin position="448"/>
        <end position="890"/>
    </location>
</feature>
<dbReference type="Gene3D" id="2.60.40.1120">
    <property type="entry name" value="Carboxypeptidase-like, regulatory domain"/>
    <property type="match status" value="1"/>
</dbReference>
<dbReference type="Gene3D" id="2.170.130.10">
    <property type="entry name" value="TonB-dependent receptor, plug domain"/>
    <property type="match status" value="1"/>
</dbReference>
<feature type="chain" id="PRO_5045317678" evidence="5">
    <location>
        <begin position="19"/>
        <end position="932"/>
    </location>
</feature>
<evidence type="ECO:0000256" key="1">
    <source>
        <dbReference type="ARBA" id="ARBA00004442"/>
    </source>
</evidence>
<comment type="caution">
    <text evidence="8">The sequence shown here is derived from an EMBL/GenBank/DDBJ whole genome shotgun (WGS) entry which is preliminary data.</text>
</comment>
<accession>A0ABQ1JLM6</accession>
<dbReference type="Gene3D" id="2.40.170.20">
    <property type="entry name" value="TonB-dependent receptor, beta-barrel domain"/>
    <property type="match status" value="1"/>
</dbReference>
<proteinExistence type="inferred from homology"/>
<comment type="similarity">
    <text evidence="4">Belongs to the TonB-dependent receptor family.</text>
</comment>
<evidence type="ECO:0000259" key="7">
    <source>
        <dbReference type="Pfam" id="PF07715"/>
    </source>
</evidence>
<dbReference type="SUPFAM" id="SSF56935">
    <property type="entry name" value="Porins"/>
    <property type="match status" value="1"/>
</dbReference>
<evidence type="ECO:0000256" key="3">
    <source>
        <dbReference type="ARBA" id="ARBA00023237"/>
    </source>
</evidence>
<dbReference type="InterPro" id="IPR008969">
    <property type="entry name" value="CarboxyPept-like_regulatory"/>
</dbReference>
<evidence type="ECO:0000256" key="2">
    <source>
        <dbReference type="ARBA" id="ARBA00023136"/>
    </source>
</evidence>
<name>A0ABQ1JLM6_9FLAO</name>
<feature type="signal peptide" evidence="5">
    <location>
        <begin position="1"/>
        <end position="18"/>
    </location>
</feature>
<dbReference type="InterPro" id="IPR012910">
    <property type="entry name" value="Plug_dom"/>
</dbReference>
<dbReference type="InterPro" id="IPR036942">
    <property type="entry name" value="Beta-barrel_TonB_sf"/>
</dbReference>
<sequence length="932" mass="103606">MKLKFLFISLFIFALGYAQESGTIKGTVTDLDMNNEPLPFASVALKGTNIGTNTDMNGEYSFKVPAGNHTLVFGFLGYETIEVAVSVAAGETKVINKGMASTSVQLQDIVIEKTISREKESALLLQQKKAVEIKQSIGAQEMARKGISDVATAVSKTTGISKQEGSGSVYVRGLGDRYNMSTMNGLPLPSNNPSKKNIQLDIFSADIVEYIGIDKTYSLKNYGDFAGANIDISSKNYKGNGFFEISIGTGISTNAIEQDKFYLQDGPNFTGFSNEKQPSNPLNGYNFTTNWNRETATPINSSFAIRGGDSYDVGEEGRMSFFATGSFDSQYGYREGIARGSVSAQGIARKDFDYQSYSYLTNTTGMGNLNYSINTNHKLNFNSLYINSTSQNHDEFYGVIDIFDNAPNGGGIVRRSTFNRTSLYVNQLLGTNKFSERLDLDWGVSYNFVNNVIPDRMQNTLRPIDDNGDLTIRQLNDLSNSDNHRYFQDLNENEVAANIFSNYRFSKNSEDNYKGKLTVGYSGRIKSVDFEATQYNFKLADNSVTQPVVTLEDLDSYFTQENFDEGLYSIVTFRGGSGIPNALQPQTYNGDQTIHAGSAAVEYKLSPKFTLIAGGRVEVIQQDIDWNTSISRGSSSLNTTQVLPSLSFKYELNDKHNLKFAASKTYTLPQFKERAPFLYEEVVQTYIGNADLYESTNYNADIKWEFFPKSTEVISFTAFGKYIQNPINEVIIASATNDVSWINTGEKATVIGAEFEARKDIFDFKHGEGEMYSNALSVGANATYMYHNQDFDREKVTRETSYSVGFTNDEGRLTGASDWLVNGDISYNYEFNQDRRLMATVAYNYFSDRLYAIGTNGRGDLVDKAVGTLDFIFKSDITKNLNVSLSLKNLLDPTVQRVQEIDANASSTNSNEVDVVSYKKGLFGSMSVTYKF</sequence>
<dbReference type="SUPFAM" id="SSF49464">
    <property type="entry name" value="Carboxypeptidase regulatory domain-like"/>
    <property type="match status" value="1"/>
</dbReference>
<evidence type="ECO:0000256" key="4">
    <source>
        <dbReference type="RuleBase" id="RU003357"/>
    </source>
</evidence>
<dbReference type="Pfam" id="PF13715">
    <property type="entry name" value="CarbopepD_reg_2"/>
    <property type="match status" value="1"/>
</dbReference>
<dbReference type="RefSeq" id="WP_188619832.1">
    <property type="nucleotide sequence ID" value="NZ_BMJE01000002.1"/>
</dbReference>
<evidence type="ECO:0000313" key="8">
    <source>
        <dbReference type="EMBL" id="GGB69340.1"/>
    </source>
</evidence>
<reference evidence="9" key="1">
    <citation type="journal article" date="2019" name="Int. J. Syst. Evol. Microbiol.">
        <title>The Global Catalogue of Microorganisms (GCM) 10K type strain sequencing project: providing services to taxonomists for standard genome sequencing and annotation.</title>
        <authorList>
            <consortium name="The Broad Institute Genomics Platform"/>
            <consortium name="The Broad Institute Genome Sequencing Center for Infectious Disease"/>
            <person name="Wu L."/>
            <person name="Ma J."/>
        </authorList>
    </citation>
    <scope>NUCLEOTIDE SEQUENCE [LARGE SCALE GENOMIC DNA]</scope>
    <source>
        <strain evidence="9">CGMCC 1.15461</strain>
    </source>
</reference>
<dbReference type="EMBL" id="BMJE01000002">
    <property type="protein sequence ID" value="GGB69340.1"/>
    <property type="molecule type" value="Genomic_DNA"/>
</dbReference>
<keyword evidence="2 4" id="KW-0472">Membrane</keyword>
<keyword evidence="9" id="KW-1185">Reference proteome</keyword>
<keyword evidence="5" id="KW-0732">Signal</keyword>
<feature type="domain" description="TonB-dependent receptor plug" evidence="7">
    <location>
        <begin position="132"/>
        <end position="225"/>
    </location>
</feature>
<keyword evidence="4" id="KW-0798">TonB box</keyword>
<keyword evidence="8" id="KW-0176">Collagen</keyword>
<protein>
    <submittedName>
        <fullName evidence="8">Collagen-binding protein</fullName>
    </submittedName>
</protein>
<dbReference type="InterPro" id="IPR000531">
    <property type="entry name" value="Beta-barrel_TonB"/>
</dbReference>
<comment type="subcellular location">
    <subcellularLocation>
        <location evidence="1 4">Cell outer membrane</location>
    </subcellularLocation>
</comment>
<evidence type="ECO:0000313" key="9">
    <source>
        <dbReference type="Proteomes" id="UP000615760"/>
    </source>
</evidence>
<evidence type="ECO:0000259" key="6">
    <source>
        <dbReference type="Pfam" id="PF00593"/>
    </source>
</evidence>
<dbReference type="Pfam" id="PF07715">
    <property type="entry name" value="Plug"/>
    <property type="match status" value="1"/>
</dbReference>
<dbReference type="Pfam" id="PF00593">
    <property type="entry name" value="TonB_dep_Rec_b-barrel"/>
    <property type="match status" value="1"/>
</dbReference>